<name>A0A3D9H138_9FLAO</name>
<dbReference type="AlphaFoldDB" id="A0A3D9H138"/>
<protein>
    <submittedName>
        <fullName evidence="1">Uncharacterized protein</fullName>
    </submittedName>
</protein>
<comment type="caution">
    <text evidence="1">The sequence shown here is derived from an EMBL/GenBank/DDBJ whole genome shotgun (WGS) entry which is preliminary data.</text>
</comment>
<organism evidence="1 2">
    <name type="scientific">Winogradskyella eximia</name>
    <dbReference type="NCBI Taxonomy" id="262006"/>
    <lineage>
        <taxon>Bacteria</taxon>
        <taxon>Pseudomonadati</taxon>
        <taxon>Bacteroidota</taxon>
        <taxon>Flavobacteriia</taxon>
        <taxon>Flavobacteriales</taxon>
        <taxon>Flavobacteriaceae</taxon>
        <taxon>Winogradskyella</taxon>
    </lineage>
</organism>
<dbReference type="OrthoDB" id="973965at2"/>
<reference evidence="1 2" key="1">
    <citation type="submission" date="2018-07" db="EMBL/GenBank/DDBJ databases">
        <title>Genomic Encyclopedia of Type Strains, Phase III (KMG-III): the genomes of soil and plant-associated and newly described type strains.</title>
        <authorList>
            <person name="Whitman W."/>
        </authorList>
    </citation>
    <scope>NUCLEOTIDE SEQUENCE [LARGE SCALE GENOMIC DNA]</scope>
    <source>
        <strain evidence="1 2">CECT 7946</strain>
    </source>
</reference>
<accession>A0A3D9H138</accession>
<evidence type="ECO:0000313" key="1">
    <source>
        <dbReference type="EMBL" id="RED43205.1"/>
    </source>
</evidence>
<keyword evidence="2" id="KW-1185">Reference proteome</keyword>
<dbReference type="EMBL" id="QRDV01000006">
    <property type="protein sequence ID" value="RED43205.1"/>
    <property type="molecule type" value="Genomic_DNA"/>
</dbReference>
<proteinExistence type="predicted"/>
<dbReference type="RefSeq" id="WP_147299219.1">
    <property type="nucleotide sequence ID" value="NZ_QRDV01000006.1"/>
</dbReference>
<dbReference type="Proteomes" id="UP000256980">
    <property type="component" value="Unassembled WGS sequence"/>
</dbReference>
<gene>
    <name evidence="1" type="ORF">DFQ10_106117</name>
</gene>
<evidence type="ECO:0000313" key="2">
    <source>
        <dbReference type="Proteomes" id="UP000256980"/>
    </source>
</evidence>
<sequence>MLLFSLMTITSCQKDDGNSRGEQQEIISDEFSEYNGNTDFNLQECFGMSNTNNNVIYNSTSLRSVGEYIDINFSGTYEDFNGNSHSITGIVHVFGDN</sequence>